<feature type="compositionally biased region" description="Low complexity" evidence="1">
    <location>
        <begin position="30"/>
        <end position="61"/>
    </location>
</feature>
<protein>
    <submittedName>
        <fullName evidence="2">Uncharacterized protein</fullName>
    </submittedName>
</protein>
<feature type="compositionally biased region" description="Polar residues" evidence="1">
    <location>
        <begin position="1"/>
        <end position="20"/>
    </location>
</feature>
<name>A0AAD5RUA2_9PEZI</name>
<keyword evidence="3" id="KW-1185">Reference proteome</keyword>
<dbReference type="Proteomes" id="UP001201980">
    <property type="component" value="Unassembled WGS sequence"/>
</dbReference>
<proteinExistence type="predicted"/>
<comment type="caution">
    <text evidence="2">The sequence shown here is derived from an EMBL/GenBank/DDBJ whole genome shotgun (WGS) entry which is preliminary data.</text>
</comment>
<sequence>MFRSATHSSCHGTFQRGQQASKDEGPFRKFSISSAGSTFSAVSSGGQSRSTSVSSATTMASKGSRGSSIGYNPLCLHPPMAVNKPPEMNDNADSFHDFIPEEEEKEEEKEEDDEGLEAYLRSKKYQQFVKHHWDEVIQGKASMPFSTEDYEQFRFPAPDEERRGRRKPSLGEEVEPPCPDVDWELEQHIPVDGAGWHKRRRSAKRKAMLLRSDTVYTMGNYI</sequence>
<evidence type="ECO:0000256" key="1">
    <source>
        <dbReference type="SAM" id="MobiDB-lite"/>
    </source>
</evidence>
<gene>
    <name evidence="2" type="ORF">MKZ38_010121</name>
</gene>
<organism evidence="2 3">
    <name type="scientific">Zalerion maritima</name>
    <dbReference type="NCBI Taxonomy" id="339359"/>
    <lineage>
        <taxon>Eukaryota</taxon>
        <taxon>Fungi</taxon>
        <taxon>Dikarya</taxon>
        <taxon>Ascomycota</taxon>
        <taxon>Pezizomycotina</taxon>
        <taxon>Sordariomycetes</taxon>
        <taxon>Lulworthiomycetidae</taxon>
        <taxon>Lulworthiales</taxon>
        <taxon>Lulworthiaceae</taxon>
        <taxon>Zalerion</taxon>
    </lineage>
</organism>
<dbReference type="AlphaFoldDB" id="A0AAD5RUA2"/>
<evidence type="ECO:0000313" key="3">
    <source>
        <dbReference type="Proteomes" id="UP001201980"/>
    </source>
</evidence>
<accession>A0AAD5RUA2</accession>
<dbReference type="EMBL" id="JAKWBI020000085">
    <property type="protein sequence ID" value="KAJ2903304.1"/>
    <property type="molecule type" value="Genomic_DNA"/>
</dbReference>
<feature type="region of interest" description="Disordered" evidence="1">
    <location>
        <begin position="150"/>
        <end position="181"/>
    </location>
</feature>
<evidence type="ECO:0000313" key="2">
    <source>
        <dbReference type="EMBL" id="KAJ2903304.1"/>
    </source>
</evidence>
<reference evidence="2" key="1">
    <citation type="submission" date="2022-07" db="EMBL/GenBank/DDBJ databases">
        <title>Draft genome sequence of Zalerion maritima ATCC 34329, a (micro)plastics degrading marine fungus.</title>
        <authorList>
            <person name="Paco A."/>
            <person name="Goncalves M.F.M."/>
            <person name="Rocha-Santos T.A.P."/>
            <person name="Alves A."/>
        </authorList>
    </citation>
    <scope>NUCLEOTIDE SEQUENCE</scope>
    <source>
        <strain evidence="2">ATCC 34329</strain>
    </source>
</reference>
<feature type="region of interest" description="Disordered" evidence="1">
    <location>
        <begin position="1"/>
        <end position="74"/>
    </location>
</feature>